<reference evidence="4 5" key="1">
    <citation type="submission" date="2019-04" db="EMBL/GenBank/DDBJ databases">
        <authorList>
            <person name="Alioto T."/>
            <person name="Alioto T."/>
        </authorList>
    </citation>
    <scope>NUCLEOTIDE SEQUENCE [LARGE SCALE GENOMIC DNA]</scope>
</reference>
<keyword evidence="1" id="KW-0812">Transmembrane</keyword>
<gene>
    <name evidence="3" type="ORF">GHT09_017222</name>
    <name evidence="4" type="ORF">MONAX_5E030850</name>
</gene>
<evidence type="ECO:0000313" key="5">
    <source>
        <dbReference type="Proteomes" id="UP000335636"/>
    </source>
</evidence>
<organism evidence="4 5">
    <name type="scientific">Marmota monax</name>
    <name type="common">Woodchuck</name>
    <dbReference type="NCBI Taxonomy" id="9995"/>
    <lineage>
        <taxon>Eukaryota</taxon>
        <taxon>Metazoa</taxon>
        <taxon>Chordata</taxon>
        <taxon>Craniata</taxon>
        <taxon>Vertebrata</taxon>
        <taxon>Euteleostomi</taxon>
        <taxon>Mammalia</taxon>
        <taxon>Eutheria</taxon>
        <taxon>Euarchontoglires</taxon>
        <taxon>Glires</taxon>
        <taxon>Rodentia</taxon>
        <taxon>Sciuromorpha</taxon>
        <taxon>Sciuridae</taxon>
        <taxon>Xerinae</taxon>
        <taxon>Marmotini</taxon>
        <taxon>Marmota</taxon>
    </lineage>
</organism>
<keyword evidence="2" id="KW-0732">Signal</keyword>
<accession>A0A5E4CQV8</accession>
<name>A0A5E4CQV8_MARMO</name>
<dbReference type="Proteomes" id="UP000335636">
    <property type="component" value="Unassembled WGS sequence"/>
</dbReference>
<sequence>MSHYSILLLPLWAAIFTVGAGVLGGESLMDKETFRGLQKGGPVCPVLRLPQGLSCVCPVLVGGPLGPSSGSVLCVCPVLSAQLWFVGCCATAVLVCATGKTRPSPRRVQQGLPSALECCDALSLWPAHLLMSWQHLWSLGLCVCTSSVLGCP</sequence>
<evidence type="ECO:0000313" key="3">
    <source>
        <dbReference type="EMBL" id="KAF7471722.1"/>
    </source>
</evidence>
<protein>
    <submittedName>
        <fullName evidence="4">Uncharacterized protein</fullName>
    </submittedName>
</protein>
<keyword evidence="5" id="KW-1185">Reference proteome</keyword>
<dbReference type="Proteomes" id="UP000662637">
    <property type="component" value="Unassembled WGS sequence"/>
</dbReference>
<evidence type="ECO:0000256" key="1">
    <source>
        <dbReference type="SAM" id="Phobius"/>
    </source>
</evidence>
<dbReference type="EMBL" id="CABDUW010001728">
    <property type="protein sequence ID" value="VTJ83539.1"/>
    <property type="molecule type" value="Genomic_DNA"/>
</dbReference>
<keyword evidence="1" id="KW-0472">Membrane</keyword>
<dbReference type="AlphaFoldDB" id="A0A5E4CQV8"/>
<feature type="signal peptide" evidence="2">
    <location>
        <begin position="1"/>
        <end position="21"/>
    </location>
</feature>
<proteinExistence type="predicted"/>
<evidence type="ECO:0000256" key="2">
    <source>
        <dbReference type="SAM" id="SignalP"/>
    </source>
</evidence>
<reference evidence="3" key="2">
    <citation type="submission" date="2020-08" db="EMBL/GenBank/DDBJ databases">
        <authorList>
            <person name="Shumante A."/>
            <person name="Zimin A.V."/>
            <person name="Puiu D."/>
            <person name="Salzberg S.L."/>
        </authorList>
    </citation>
    <scope>NUCLEOTIDE SEQUENCE</scope>
    <source>
        <strain evidence="3">WC2-LM</strain>
        <tissue evidence="3">Liver</tissue>
    </source>
</reference>
<dbReference type="EMBL" id="WJEC01006688">
    <property type="protein sequence ID" value="KAF7471722.1"/>
    <property type="molecule type" value="Genomic_DNA"/>
</dbReference>
<feature type="chain" id="PRO_5036140391" evidence="2">
    <location>
        <begin position="22"/>
        <end position="152"/>
    </location>
</feature>
<evidence type="ECO:0000313" key="4">
    <source>
        <dbReference type="EMBL" id="VTJ83539.1"/>
    </source>
</evidence>
<feature type="transmembrane region" description="Helical" evidence="1">
    <location>
        <begin position="70"/>
        <end position="97"/>
    </location>
</feature>
<keyword evidence="1" id="KW-1133">Transmembrane helix</keyword>